<feature type="transmembrane region" description="Helical" evidence="1">
    <location>
        <begin position="12"/>
        <end position="30"/>
    </location>
</feature>
<dbReference type="EMBL" id="HG938353">
    <property type="protein sequence ID" value="CDN49687.1"/>
    <property type="molecule type" value="Genomic_DNA"/>
</dbReference>
<keyword evidence="4" id="KW-1185">Reference proteome</keyword>
<evidence type="ECO:0000313" key="4">
    <source>
        <dbReference type="Proteomes" id="UP000028181"/>
    </source>
</evidence>
<evidence type="ECO:0000313" key="3">
    <source>
        <dbReference type="EMBL" id="CDN49687.1"/>
    </source>
</evidence>
<dbReference type="RefSeq" id="WP_038590496.1">
    <property type="nucleotide sequence ID" value="NZ_HG938353.1"/>
</dbReference>
<dbReference type="Proteomes" id="UP000028181">
    <property type="component" value="Chromosome I"/>
</dbReference>
<feature type="domain" description="Sulfatase-modifying factor enzyme-like" evidence="2">
    <location>
        <begin position="64"/>
        <end position="282"/>
    </location>
</feature>
<name>A0A068STP8_NEOGA</name>
<dbReference type="PANTHER" id="PTHR23150:SF19">
    <property type="entry name" value="FORMYLGLYCINE-GENERATING ENZYME"/>
    <property type="match status" value="1"/>
</dbReference>
<dbReference type="SUPFAM" id="SSF56436">
    <property type="entry name" value="C-type lectin-like"/>
    <property type="match status" value="1"/>
</dbReference>
<dbReference type="PANTHER" id="PTHR23150">
    <property type="entry name" value="SULFATASE MODIFYING FACTOR 1, 2"/>
    <property type="match status" value="1"/>
</dbReference>
<dbReference type="GeneID" id="24259168"/>
<keyword evidence="1" id="KW-0812">Transmembrane</keyword>
<reference evidence="4" key="1">
    <citation type="journal article" date="2014" name="BMC Genomics">
        <title>Genome sequencing of two Neorhizobium galegae strains reveals a noeT gene responsible for the unusual acetylation of the nodulation factors.</title>
        <authorList>
            <person name="Osterman J."/>
            <person name="Marsh J."/>
            <person name="Laine P.K."/>
            <person name="Zeng Z."/>
            <person name="Alatalo E."/>
            <person name="Sullivan J.T."/>
            <person name="Young J.P."/>
            <person name="Thomas-Oates J."/>
            <person name="Paulin L."/>
            <person name="Lindstrom K."/>
        </authorList>
    </citation>
    <scope>NUCLEOTIDE SEQUENCE [LARGE SCALE GENOMIC DNA]</scope>
    <source>
        <strain evidence="4">HAMBI 540</strain>
    </source>
</reference>
<gene>
    <name evidence="3" type="primary">nirV</name>
    <name evidence="3" type="ORF">RG540_CH35230</name>
</gene>
<dbReference type="Gene3D" id="3.90.1580.10">
    <property type="entry name" value="paralog of FGE (formylglycine-generating enzyme)"/>
    <property type="match status" value="1"/>
</dbReference>
<dbReference type="InterPro" id="IPR005532">
    <property type="entry name" value="SUMF_dom"/>
</dbReference>
<accession>A0A068STP8</accession>
<dbReference type="eggNOG" id="COG1262">
    <property type="taxonomic scope" value="Bacteria"/>
</dbReference>
<keyword evidence="1" id="KW-0472">Membrane</keyword>
<dbReference type="InterPro" id="IPR016187">
    <property type="entry name" value="CTDL_fold"/>
</dbReference>
<evidence type="ECO:0000256" key="1">
    <source>
        <dbReference type="SAM" id="Phobius"/>
    </source>
</evidence>
<dbReference type="OrthoDB" id="9768004at2"/>
<dbReference type="Pfam" id="PF03781">
    <property type="entry name" value="FGE-sulfatase"/>
    <property type="match status" value="1"/>
</dbReference>
<dbReference type="AlphaFoldDB" id="A0A068STP8"/>
<dbReference type="InterPro" id="IPR051043">
    <property type="entry name" value="Sulfatase_Mod_Factor_Kinase"/>
</dbReference>
<protein>
    <submittedName>
        <fullName evidence="3">NirV</fullName>
    </submittedName>
</protein>
<dbReference type="InterPro" id="IPR042095">
    <property type="entry name" value="SUMF_sf"/>
</dbReference>
<dbReference type="KEGG" id="ngg:RG540_CH35230"/>
<keyword evidence="1" id="KW-1133">Transmembrane helix</keyword>
<evidence type="ECO:0000259" key="2">
    <source>
        <dbReference type="Pfam" id="PF03781"/>
    </source>
</evidence>
<organism evidence="3 4">
    <name type="scientific">Neorhizobium galegae bv. orientalis str. HAMBI 540</name>
    <dbReference type="NCBI Taxonomy" id="1028800"/>
    <lineage>
        <taxon>Bacteria</taxon>
        <taxon>Pseudomonadati</taxon>
        <taxon>Pseudomonadota</taxon>
        <taxon>Alphaproteobacteria</taxon>
        <taxon>Hyphomicrobiales</taxon>
        <taxon>Rhizobiaceae</taxon>
        <taxon>Rhizobium/Agrobacterium group</taxon>
        <taxon>Neorhizobium</taxon>
    </lineage>
</organism>
<sequence length="301" mass="32516">MPCTHDKPKLSLLHTGLPITLIAVLAAGIVHQAGFMMSAPPEGAVYEPATIAVPPRSYSYRSDGEFLKGTAPIDAPMKTVVAGPSLTITKYHVTASEYRACVSGGACRSSETATSRADVPATGVSFDDATAYAHWLSEVTGEYWTLPTDEQLAQAAGKRFPDDALGLDPDSKNPALRWLADYEREARERATGDPVPRPTGSFGENEYGLADFGGNIWEWTSTCHRRVHLYVNGSVRASEEICGVYVTVGTHRSPMSSFIRDPKGGGCAVGTPPDNLGFRLVKSTRWYAPLLKTLRHVGWTT</sequence>
<dbReference type="GO" id="GO:0120147">
    <property type="term" value="F:formylglycine-generating oxidase activity"/>
    <property type="evidence" value="ECO:0007669"/>
    <property type="project" value="TreeGrafter"/>
</dbReference>
<dbReference type="PATRIC" id="fig|1028800.3.peg.3580"/>
<proteinExistence type="predicted"/>
<dbReference type="HOGENOM" id="CLU_012431_3_0_5"/>